<dbReference type="InterPro" id="IPR002686">
    <property type="entry name" value="Transposase_17"/>
</dbReference>
<dbReference type="GO" id="GO:0006313">
    <property type="term" value="P:DNA transposition"/>
    <property type="evidence" value="ECO:0007669"/>
    <property type="project" value="InterPro"/>
</dbReference>
<dbReference type="GO" id="GO:0043565">
    <property type="term" value="F:sequence-specific DNA binding"/>
    <property type="evidence" value="ECO:0007669"/>
    <property type="project" value="TreeGrafter"/>
</dbReference>
<reference evidence="2" key="1">
    <citation type="submission" date="2016-09" db="EMBL/GenBank/DDBJ databases">
        <title>Draft genome of thermotolerant cyanobacterium Desertifilum sp. strain IPPAS B-1220.</title>
        <authorList>
            <person name="Sinetova M.A."/>
            <person name="Bolakhan K."/>
            <person name="Zayadan B.K."/>
            <person name="Mironov K.S."/>
            <person name="Ustinova V."/>
            <person name="Kupriyanova E.V."/>
            <person name="Sidorov R.A."/>
            <person name="Skrypnik A.N."/>
            <person name="Gogoleva N.E."/>
            <person name="Gogolev Y.V."/>
            <person name="Los D.A."/>
        </authorList>
    </citation>
    <scope>NUCLEOTIDE SEQUENCE [LARGE SCALE GENOMIC DNA]</scope>
    <source>
        <strain evidence="2">IPPAS B-1220</strain>
    </source>
</reference>
<dbReference type="RefSeq" id="WP_069965451.1">
    <property type="nucleotide sequence ID" value="NZ_CM124774.1"/>
</dbReference>
<dbReference type="NCBIfam" id="NF047646">
    <property type="entry name" value="REP_Tyr_transpos"/>
    <property type="match status" value="1"/>
</dbReference>
<sequence length="179" mass="21755">MRYRRARMPGATYFFTVVTYQRQQILHLPDNITLLRQAFRHVKQRHPFNIDAIAILPDHLHCLWTLPPDSADFSTRWRLIKQYFSRSCQQHYKQPRSRSRIKKQEQAVWQRRFWEHQIRDDRDFSNHVDYIHFNPVKHGLVTAAREWPYSSFRRFVEAGQYEEDWGMAEMSFPVGVGFE</sequence>
<dbReference type="GO" id="GO:0004803">
    <property type="term" value="F:transposase activity"/>
    <property type="evidence" value="ECO:0007669"/>
    <property type="project" value="InterPro"/>
</dbReference>
<dbReference type="Pfam" id="PF01797">
    <property type="entry name" value="Y1_Tnp"/>
    <property type="match status" value="1"/>
</dbReference>
<dbReference type="Gene3D" id="3.30.70.1290">
    <property type="entry name" value="Transposase IS200-like"/>
    <property type="match status" value="1"/>
</dbReference>
<dbReference type="SMART" id="SM01321">
    <property type="entry name" value="Y1_Tnp"/>
    <property type="match status" value="1"/>
</dbReference>
<organism evidence="2">
    <name type="scientific">Desertifilum tharense IPPAS B-1220</name>
    <dbReference type="NCBI Taxonomy" id="1781255"/>
    <lineage>
        <taxon>Bacteria</taxon>
        <taxon>Bacillati</taxon>
        <taxon>Cyanobacteriota</taxon>
        <taxon>Cyanophyceae</taxon>
        <taxon>Desertifilales</taxon>
        <taxon>Desertifilaceae</taxon>
        <taxon>Desertifilum</taxon>
    </lineage>
</organism>
<dbReference type="EMBL" id="MJGC01000022">
    <property type="protein sequence ID" value="OEJ76964.1"/>
    <property type="molecule type" value="Genomic_DNA"/>
</dbReference>
<dbReference type="InterPro" id="IPR052715">
    <property type="entry name" value="RAYT_transposase"/>
</dbReference>
<evidence type="ECO:0000313" key="2">
    <source>
        <dbReference type="EMBL" id="OEJ76964.1"/>
    </source>
</evidence>
<evidence type="ECO:0000259" key="1">
    <source>
        <dbReference type="SMART" id="SM01321"/>
    </source>
</evidence>
<dbReference type="OrthoDB" id="9794403at2"/>
<dbReference type="InterPro" id="IPR036515">
    <property type="entry name" value="Transposase_17_sf"/>
</dbReference>
<dbReference type="PANTHER" id="PTHR36966">
    <property type="entry name" value="REP-ASSOCIATED TYROSINE TRANSPOSASE"/>
    <property type="match status" value="1"/>
</dbReference>
<dbReference type="PANTHER" id="PTHR36966:SF1">
    <property type="entry name" value="REP-ASSOCIATED TYROSINE TRANSPOSASE"/>
    <property type="match status" value="1"/>
</dbReference>
<name>A0A1E5QQT0_9CYAN</name>
<gene>
    <name evidence="2" type="ORF">BH720_01875</name>
</gene>
<comment type="caution">
    <text evidence="2">The sequence shown here is derived from an EMBL/GenBank/DDBJ whole genome shotgun (WGS) entry which is preliminary data.</text>
</comment>
<dbReference type="AlphaFoldDB" id="A0A1E5QQT0"/>
<proteinExistence type="predicted"/>
<accession>A0A1E5QQT0</accession>
<protein>
    <submittedName>
        <fullName evidence="2">Transposase</fullName>
    </submittedName>
</protein>
<feature type="domain" description="Transposase IS200-like" evidence="1">
    <location>
        <begin position="8"/>
        <end position="134"/>
    </location>
</feature>
<dbReference type="SUPFAM" id="SSF143422">
    <property type="entry name" value="Transposase IS200-like"/>
    <property type="match status" value="1"/>
</dbReference>